<dbReference type="Proteomes" id="UP000236621">
    <property type="component" value="Unassembled WGS sequence"/>
</dbReference>
<dbReference type="GO" id="GO:0016020">
    <property type="term" value="C:membrane"/>
    <property type="evidence" value="ECO:0007669"/>
    <property type="project" value="UniProtKB-SubCell"/>
</dbReference>
<dbReference type="OrthoDB" id="161814at2759"/>
<dbReference type="AlphaFoldDB" id="A0A2K3QJF1"/>
<feature type="region of interest" description="Disordered" evidence="5">
    <location>
        <begin position="1"/>
        <end position="27"/>
    </location>
</feature>
<feature type="compositionally biased region" description="Low complexity" evidence="5">
    <location>
        <begin position="1"/>
        <end position="10"/>
    </location>
</feature>
<evidence type="ECO:0000313" key="7">
    <source>
        <dbReference type="Proteomes" id="UP000236621"/>
    </source>
</evidence>
<dbReference type="GO" id="GO:0005375">
    <property type="term" value="F:copper ion transmembrane transporter activity"/>
    <property type="evidence" value="ECO:0007669"/>
    <property type="project" value="UniProtKB-UniRule"/>
</dbReference>
<name>A0A2K3QJF1_9HYPO</name>
<gene>
    <name evidence="6" type="ORF">TCAP_02406</name>
</gene>
<evidence type="ECO:0000313" key="6">
    <source>
        <dbReference type="EMBL" id="PNY27672.1"/>
    </source>
</evidence>
<evidence type="ECO:0000256" key="4">
    <source>
        <dbReference type="RuleBase" id="RU367022"/>
    </source>
</evidence>
<feature type="non-terminal residue" evidence="6">
    <location>
        <position position="1"/>
    </location>
</feature>
<feature type="transmembrane region" description="Helical" evidence="4">
    <location>
        <begin position="239"/>
        <end position="255"/>
    </location>
</feature>
<dbReference type="Pfam" id="PF04145">
    <property type="entry name" value="Ctr"/>
    <property type="match status" value="1"/>
</dbReference>
<organism evidence="6 7">
    <name type="scientific">Tolypocladium capitatum</name>
    <dbReference type="NCBI Taxonomy" id="45235"/>
    <lineage>
        <taxon>Eukaryota</taxon>
        <taxon>Fungi</taxon>
        <taxon>Dikarya</taxon>
        <taxon>Ascomycota</taxon>
        <taxon>Pezizomycotina</taxon>
        <taxon>Sordariomycetes</taxon>
        <taxon>Hypocreomycetidae</taxon>
        <taxon>Hypocreales</taxon>
        <taxon>Ophiocordycipitaceae</taxon>
        <taxon>Tolypocladium</taxon>
    </lineage>
</organism>
<accession>A0A2K3QJF1</accession>
<dbReference type="PANTHER" id="PTHR12483">
    <property type="entry name" value="SOLUTE CARRIER FAMILY 31 COPPER TRANSPORTERS"/>
    <property type="match status" value="1"/>
</dbReference>
<keyword evidence="4" id="KW-0813">Transport</keyword>
<comment type="caution">
    <text evidence="6">The sequence shown here is derived from an EMBL/GenBank/DDBJ whole genome shotgun (WGS) entry which is preliminary data.</text>
</comment>
<dbReference type="PANTHER" id="PTHR12483:SF115">
    <property type="entry name" value="COPPER TRANSPORT PROTEIN"/>
    <property type="match status" value="1"/>
</dbReference>
<protein>
    <recommendedName>
        <fullName evidence="4">Copper transport protein</fullName>
    </recommendedName>
</protein>
<feature type="region of interest" description="Disordered" evidence="5">
    <location>
        <begin position="57"/>
        <end position="82"/>
    </location>
</feature>
<reference evidence="6 7" key="1">
    <citation type="submission" date="2017-08" db="EMBL/GenBank/DDBJ databases">
        <title>Harnessing the power of phylogenomics to disentangle the directionality and signatures of interkingdom host jumping in the parasitic fungal genus Tolypocladium.</title>
        <authorList>
            <person name="Quandt C.A."/>
            <person name="Patterson W."/>
            <person name="Spatafora J.W."/>
        </authorList>
    </citation>
    <scope>NUCLEOTIDE SEQUENCE [LARGE SCALE GENOMIC DNA]</scope>
    <source>
        <strain evidence="6 7">CBS 113982</strain>
    </source>
</reference>
<keyword evidence="3 4" id="KW-0472">Membrane</keyword>
<sequence>SSSSSSSSSSTDRCRERLIPQRRPARVASRRWSILPPRLQPVRPPLYEFVHGIARHGPRAYGPRRHGPRRHGPRPRRRHGRHVQHEHALHLGHDQPLHRLPPMAHPLHRLPRPLPRRRRARRHGLRGLARPLAPLRGRHRQALSPPPSTHACTEACLVASSSLRQSPPDFRGISRANAETLRRKPQDDATVAETTPFLSSGQNQHQAGRRGHVVKAVLYGVQNFYAFMLMLVFMTYNGWVMVAVSLGAFFGYLVFGQTTSATKHNACH</sequence>
<evidence type="ECO:0000256" key="1">
    <source>
        <dbReference type="ARBA" id="ARBA00022692"/>
    </source>
</evidence>
<dbReference type="EMBL" id="NRSZ01000365">
    <property type="protein sequence ID" value="PNY27672.1"/>
    <property type="molecule type" value="Genomic_DNA"/>
</dbReference>
<keyword evidence="4" id="KW-0186">Copper</keyword>
<keyword evidence="2 4" id="KW-1133">Transmembrane helix</keyword>
<dbReference type="STRING" id="45235.A0A2K3QJF1"/>
<keyword evidence="7" id="KW-1185">Reference proteome</keyword>
<evidence type="ECO:0000256" key="5">
    <source>
        <dbReference type="SAM" id="MobiDB-lite"/>
    </source>
</evidence>
<comment type="similarity">
    <text evidence="4">Belongs to the copper transporter (Ctr) (TC 1.A.56) family. SLC31A subfamily.</text>
</comment>
<dbReference type="InterPro" id="IPR007274">
    <property type="entry name" value="Cop_transporter"/>
</dbReference>
<keyword evidence="1 4" id="KW-0812">Transmembrane</keyword>
<proteinExistence type="inferred from homology"/>
<evidence type="ECO:0000256" key="3">
    <source>
        <dbReference type="ARBA" id="ARBA00023136"/>
    </source>
</evidence>
<evidence type="ECO:0000256" key="2">
    <source>
        <dbReference type="ARBA" id="ARBA00022989"/>
    </source>
</evidence>
<keyword evidence="4" id="KW-0406">Ion transport</keyword>
<keyword evidence="4" id="KW-0187">Copper transport</keyword>
<comment type="subcellular location">
    <subcellularLocation>
        <location evidence="4">Membrane</location>
        <topology evidence="4">Multi-pass membrane protein</topology>
    </subcellularLocation>
</comment>